<gene>
    <name evidence="1" type="ORF">GHT06_009685</name>
</gene>
<dbReference type="AlphaFoldDB" id="A0AAD5L4K0"/>
<evidence type="ECO:0000313" key="2">
    <source>
        <dbReference type="Proteomes" id="UP000820818"/>
    </source>
</evidence>
<organism evidence="1 2">
    <name type="scientific">Daphnia sinensis</name>
    <dbReference type="NCBI Taxonomy" id="1820382"/>
    <lineage>
        <taxon>Eukaryota</taxon>
        <taxon>Metazoa</taxon>
        <taxon>Ecdysozoa</taxon>
        <taxon>Arthropoda</taxon>
        <taxon>Crustacea</taxon>
        <taxon>Branchiopoda</taxon>
        <taxon>Diplostraca</taxon>
        <taxon>Cladocera</taxon>
        <taxon>Anomopoda</taxon>
        <taxon>Daphniidae</taxon>
        <taxon>Daphnia</taxon>
        <taxon>Daphnia similis group</taxon>
    </lineage>
</organism>
<keyword evidence="2" id="KW-1185">Reference proteome</keyword>
<accession>A0AAD5L4K0</accession>
<protein>
    <submittedName>
        <fullName evidence="1">Uncharacterized protein</fullName>
    </submittedName>
</protein>
<reference evidence="1 2" key="1">
    <citation type="submission" date="2022-05" db="EMBL/GenBank/DDBJ databases">
        <title>A multi-omics perspective on studying reproductive biology in Daphnia sinensis.</title>
        <authorList>
            <person name="Jia J."/>
        </authorList>
    </citation>
    <scope>NUCLEOTIDE SEQUENCE [LARGE SCALE GENOMIC DNA]</scope>
    <source>
        <strain evidence="1 2">WSL</strain>
    </source>
</reference>
<dbReference type="Proteomes" id="UP000820818">
    <property type="component" value="Linkage Group LG1"/>
</dbReference>
<proteinExistence type="predicted"/>
<comment type="caution">
    <text evidence="1">The sequence shown here is derived from an EMBL/GenBank/DDBJ whole genome shotgun (WGS) entry which is preliminary data.</text>
</comment>
<dbReference type="EMBL" id="WJBH02000001">
    <property type="protein sequence ID" value="KAI9565887.1"/>
    <property type="molecule type" value="Genomic_DNA"/>
</dbReference>
<name>A0AAD5L4K0_9CRUS</name>
<evidence type="ECO:0000313" key="1">
    <source>
        <dbReference type="EMBL" id="KAI9565887.1"/>
    </source>
</evidence>
<sequence>MDQKRIARVGKTKTWASSFQSDKRENEPTISRFTDDCRMKLLEFFVPTCPDKKRNIGRGCWISTDLFVNAHKRKKKECRLIVLSRPMLRYKTKEEQPELTAQFIKSAT</sequence>